<dbReference type="PANTHER" id="PTHR43223:SF1">
    <property type="entry name" value="ALKYL_ARYL-SULFATASE BDS1"/>
    <property type="match status" value="1"/>
</dbReference>
<dbReference type="AlphaFoldDB" id="A0A6G4XAL2"/>
<organism evidence="6 7">
    <name type="scientific">Streptomyces mesophilus</name>
    <dbReference type="NCBI Taxonomy" id="1775132"/>
    <lineage>
        <taxon>Bacteria</taxon>
        <taxon>Bacillati</taxon>
        <taxon>Actinomycetota</taxon>
        <taxon>Actinomycetes</taxon>
        <taxon>Kitasatosporales</taxon>
        <taxon>Streptomycetaceae</taxon>
        <taxon>Streptomyces</taxon>
    </lineage>
</organism>
<evidence type="ECO:0000256" key="2">
    <source>
        <dbReference type="ARBA" id="ARBA00022801"/>
    </source>
</evidence>
<dbReference type="Gene3D" id="3.60.15.30">
    <property type="entry name" value="Metallo-beta-lactamase domain"/>
    <property type="match status" value="1"/>
</dbReference>
<evidence type="ECO:0000256" key="4">
    <source>
        <dbReference type="ARBA" id="ARBA00033751"/>
    </source>
</evidence>
<dbReference type="Pfam" id="PF00753">
    <property type="entry name" value="Lactamase_B"/>
    <property type="match status" value="1"/>
</dbReference>
<keyword evidence="3" id="KW-0862">Zinc</keyword>
<dbReference type="PANTHER" id="PTHR43223">
    <property type="entry name" value="ALKYL/ARYL-SULFATASE"/>
    <property type="match status" value="1"/>
</dbReference>
<dbReference type="InterPro" id="IPR036527">
    <property type="entry name" value="SCP2_sterol-bd_dom_sf"/>
</dbReference>
<feature type="domain" description="Metallo-beta-lactamase" evidence="5">
    <location>
        <begin position="89"/>
        <end position="310"/>
    </location>
</feature>
<protein>
    <submittedName>
        <fullName evidence="6">MBL fold metallo-hydrolase</fullName>
    </submittedName>
</protein>
<keyword evidence="2 6" id="KW-0378">Hydrolase</keyword>
<dbReference type="RefSeq" id="WP_165329708.1">
    <property type="nucleotide sequence ID" value="NZ_JAAKZW010000001.1"/>
</dbReference>
<proteinExistence type="inferred from homology"/>
<dbReference type="InterPro" id="IPR029228">
    <property type="entry name" value="Alkyl_sulf_dimr"/>
</dbReference>
<comment type="similarity">
    <text evidence="4">Belongs to the metallo-beta-lactamase superfamily. Type III sulfatase family.</text>
</comment>
<gene>
    <name evidence="6" type="ORF">G6045_00590</name>
</gene>
<evidence type="ECO:0000256" key="3">
    <source>
        <dbReference type="ARBA" id="ARBA00022833"/>
    </source>
</evidence>
<keyword evidence="7" id="KW-1185">Reference proteome</keyword>
<dbReference type="Gene3D" id="1.25.40.880">
    <property type="entry name" value="Alkyl sulfatase, dimerisation domain"/>
    <property type="match status" value="1"/>
</dbReference>
<sequence length="623" mass="67890">MAATTDALDWNDTTDQANATRGLIDKLEPCVVRNEAGRVVWDNDRWDFLTKDDCPDTVHPSLWRQSRLNTAQGLFEVAPGIYQVRGLDVSNMTIIEGDTGVVVVDPLTSKEVAAAGLGLYARNRGERPVKAVIYTHSHGDHFGGVLGVTTNEAVGAGECAVIAPDAFMDHAVSENVFAGPAMLRRAVYMYGRSLPVGPEASVGFGLGQALSTGTVGLIAPTRSITATGQELVLDGVRLVFQLTPDTEAPAEMNFYLPDHRVLLIAENVNHSLHNVLTLRGAQVRDAHAWASYITESIQLFDETDILIGSHNWPTWGRDAVQRILTQQRDAYAYLHDQTVRLMNQGLTGPEIAEEIQAFPGELGAAWNARGYYGSISHNVKAVYQRYMGWYDGNPAHLWQHPPVEQAKRYVAAIGGADATVTSAREAFASGDLRWAAELLNHVLFAEPEHAEARELQAQTYETLGFAQENGTWRNIYLTGAKELREAGQEVRRSGAPGKESVDMLAALGTGQIFESMAVRLDGPRAAAHRLLLRWEFTDTDEVWTLLVGNGVLTPMRGDAPGGEAPHLTLGLRRATLDRILAQHTSFPDAIGSSEVTVAGDVTVLSTFYGLLEKPARNFPIVLP</sequence>
<dbReference type="GO" id="GO:0018741">
    <property type="term" value="F:linear primary-alkylsulfatase activity"/>
    <property type="evidence" value="ECO:0007669"/>
    <property type="project" value="InterPro"/>
</dbReference>
<dbReference type="InterPro" id="IPR036866">
    <property type="entry name" value="RibonucZ/Hydroxyglut_hydro"/>
</dbReference>
<dbReference type="EMBL" id="JAAKZW010000001">
    <property type="protein sequence ID" value="NGO74192.1"/>
    <property type="molecule type" value="Genomic_DNA"/>
</dbReference>
<accession>A0A6G4XAL2</accession>
<dbReference type="SUPFAM" id="SSF56281">
    <property type="entry name" value="Metallo-hydrolase/oxidoreductase"/>
    <property type="match status" value="1"/>
</dbReference>
<keyword evidence="1" id="KW-0479">Metal-binding</keyword>
<dbReference type="Pfam" id="PF14864">
    <property type="entry name" value="Alkyl_sulf_C"/>
    <property type="match status" value="1"/>
</dbReference>
<dbReference type="InterPro" id="IPR001279">
    <property type="entry name" value="Metallo-B-lactamas"/>
</dbReference>
<dbReference type="GO" id="GO:0046872">
    <property type="term" value="F:metal ion binding"/>
    <property type="evidence" value="ECO:0007669"/>
    <property type="project" value="UniProtKB-KW"/>
</dbReference>
<reference evidence="6 7" key="1">
    <citation type="submission" date="2020-02" db="EMBL/GenBank/DDBJ databases">
        <title>Whole-genome analyses of novel actinobacteria.</title>
        <authorList>
            <person name="Sahin N."/>
            <person name="Tokatli A."/>
        </authorList>
    </citation>
    <scope>NUCLEOTIDE SEQUENCE [LARGE SCALE GENOMIC DNA]</scope>
    <source>
        <strain evidence="6 7">YC504</strain>
    </source>
</reference>
<dbReference type="InterPro" id="IPR029229">
    <property type="entry name" value="Alkyl_sulf_C"/>
</dbReference>
<evidence type="ECO:0000313" key="6">
    <source>
        <dbReference type="EMBL" id="NGO74192.1"/>
    </source>
</evidence>
<dbReference type="Gene3D" id="3.30.1050.10">
    <property type="entry name" value="SCP2 sterol-binding domain"/>
    <property type="match status" value="1"/>
</dbReference>
<dbReference type="InterPro" id="IPR052195">
    <property type="entry name" value="Bact_Alkyl/Aryl-Sulfatase"/>
</dbReference>
<evidence type="ECO:0000313" key="7">
    <source>
        <dbReference type="Proteomes" id="UP000481109"/>
    </source>
</evidence>
<dbReference type="GO" id="GO:0018909">
    <property type="term" value="P:dodecyl sulfate metabolic process"/>
    <property type="evidence" value="ECO:0007669"/>
    <property type="project" value="InterPro"/>
</dbReference>
<name>A0A6G4XAL2_9ACTN</name>
<evidence type="ECO:0000256" key="1">
    <source>
        <dbReference type="ARBA" id="ARBA00022723"/>
    </source>
</evidence>
<dbReference type="InterPro" id="IPR038536">
    <property type="entry name" value="Alkyl/aryl-sulf_dimr_sf"/>
</dbReference>
<comment type="caution">
    <text evidence="6">The sequence shown here is derived from an EMBL/GenBank/DDBJ whole genome shotgun (WGS) entry which is preliminary data.</text>
</comment>
<dbReference type="GO" id="GO:0046983">
    <property type="term" value="F:protein dimerization activity"/>
    <property type="evidence" value="ECO:0007669"/>
    <property type="project" value="InterPro"/>
</dbReference>
<dbReference type="CDD" id="cd07710">
    <property type="entry name" value="arylsulfatase_Sdsa1-like_MBL-fold"/>
    <property type="match status" value="1"/>
</dbReference>
<dbReference type="InterPro" id="IPR044097">
    <property type="entry name" value="Bds1/SdsA1_MBL-fold"/>
</dbReference>
<evidence type="ECO:0000259" key="5">
    <source>
        <dbReference type="SMART" id="SM00849"/>
    </source>
</evidence>
<dbReference type="Pfam" id="PF14863">
    <property type="entry name" value="Alkyl_sulf_dimr"/>
    <property type="match status" value="1"/>
</dbReference>
<dbReference type="Proteomes" id="UP000481109">
    <property type="component" value="Unassembled WGS sequence"/>
</dbReference>
<dbReference type="SUPFAM" id="SSF55718">
    <property type="entry name" value="SCP-like"/>
    <property type="match status" value="1"/>
</dbReference>
<dbReference type="SMART" id="SM00849">
    <property type="entry name" value="Lactamase_B"/>
    <property type="match status" value="1"/>
</dbReference>
<dbReference type="FunFam" id="3.60.15.30:FF:000001">
    <property type="entry name" value="Alkyl/aryl-sulfatase BDS1"/>
    <property type="match status" value="1"/>
</dbReference>